<dbReference type="Gene3D" id="3.40.50.300">
    <property type="entry name" value="P-loop containing nucleotide triphosphate hydrolases"/>
    <property type="match status" value="1"/>
</dbReference>
<dbReference type="SMART" id="SM00382">
    <property type="entry name" value="AAA"/>
    <property type="match status" value="1"/>
</dbReference>
<sequence length="1326" mass="145282">MGEPFPITIRWMIPEGEKHAVNDYTVKKCVLDAKSALKWCTDLNRDFYVQDGSHKTSSADDASFIKAWSGDVGSQGSPRGELRDKWEKNNSRKKRKEQRQQREGQSQEPEAVRPCRRPNRRELRELREELPEALAVHLSLLLGADAIMVLSALQGPLMAVKQLALLVHPDKTQHPRAVEIRGASADAQSVGHGEEPGAKEAFQRLAPELRRVSDDHLRGPPGRKGVRMSISGGALIGDRNDDNASAGPAPSCLLHSDERRVVPYFLEPDSEKPLPVKAMEDLYFFETENAAVAIAHGSCPSGFARGIRELPDPGFYKYSPSYLSPGLIQFMGCEQVRRCPPGYYCSRGGLSPPLACGKGVLCNESGLVTPRPCPAGFYCPTSLLALECFQGSFCPERSMVPRSCRKGFYCPNPCSEHKCPSGHWCPEASHQPRKCSWWNRCAEGSGSVNWYRLGLSLAICGPVLFEVALRFIFKQPVHEQTAFKSLQGMTLPCLILLCTTLMMAWLLMPWVALAKSSLLVYTMASVATPHRLKMLRFVLVGAGALFVSVVQGVLAAVWLIYVPICLFAGFLFAAPNLSYQKRGFNALCCLSMSFLMADAFLFLAGVSFSAEEEKNVTIAQGCLAIGHLWLLFAAVLVLFYTEITRQQNLQAHEAFLVEVEMTEGNIPESGRRSIRGSVGIAFQLQDVGLTVRSSKNTVLKDISLEIAADSSCALMGPSGSGKSSLLNVLTGRAWHYGEVSGTITANNEAIPEGLESNLKTKNASGFVPQDDVMHTELTVYENVYFSARLRLPPNTGLVDTAARVETVLKDVGIAHVKDTVVGNAEVRGISGGQRKRTSIAMELVGDPSVLFLDEPTSGLDAAAAHSIVKLICNKSSLRCTTVAVIHQPRWQTLECFDQVVLLATGGFLVYSGAVAESVNYFTQVLHAEIPDKANPADCFLDFIDSSSSESSEASHDLAAQWRSNAHSVAPFRSAEEVQAPPPLSSYEKFRPGVSETFWTLYLRCCLQVCRLWKHRVTNLGLVALFLVVVRLLLGDDGDFETILTKMGIAQSMLMLPVCIHSMYVFSCDRLERQREDTAGIPILSQYLAKDLCHFAEMLLFAMLWTGIYGPFSHVAAAPWVLLRLSVAQCYLAFGISFFLSMNLPSQSTATVTIMLLLVVAQLCSGVDMIAYGNVHGALGGLGWVIFMLSPSFYTVERILPILLNDGCTEPLRRAVCDGVLQKKGVSCEVPPSHLRSNGLFGKLLGEPIFLEDMKSSYIFLASDIQLVMFGVALRAITLFQLLLRAGHNGDLSHRIICRVALPLVAIFLIFTIPLTSNSSDAGWLAP</sequence>
<comment type="subcellular location">
    <subcellularLocation>
        <location evidence="1">Membrane</location>
        <topology evidence="1">Multi-pass membrane protein</topology>
    </subcellularLocation>
</comment>
<dbReference type="EMBL" id="CAMXCT030004434">
    <property type="protein sequence ID" value="CAL4796282.1"/>
    <property type="molecule type" value="Genomic_DNA"/>
</dbReference>
<dbReference type="PROSITE" id="PS50893">
    <property type="entry name" value="ABC_TRANSPORTER_2"/>
    <property type="match status" value="1"/>
</dbReference>
<evidence type="ECO:0000256" key="8">
    <source>
        <dbReference type="SAM" id="MobiDB-lite"/>
    </source>
</evidence>
<dbReference type="SUPFAM" id="SSF52540">
    <property type="entry name" value="P-loop containing nucleoside triphosphate hydrolases"/>
    <property type="match status" value="1"/>
</dbReference>
<dbReference type="OrthoDB" id="66620at2759"/>
<comment type="caution">
    <text evidence="11">The sequence shown here is derived from an EMBL/GenBank/DDBJ whole genome shotgun (WGS) entry which is preliminary data.</text>
</comment>
<name>A0A9P1DFW3_9DINO</name>
<dbReference type="GO" id="GO:0016020">
    <property type="term" value="C:membrane"/>
    <property type="evidence" value="ECO:0007669"/>
    <property type="project" value="UniProtKB-SubCell"/>
</dbReference>
<dbReference type="Pfam" id="PF19055">
    <property type="entry name" value="ABC2_membrane_7"/>
    <property type="match status" value="1"/>
</dbReference>
<dbReference type="InterPro" id="IPR050352">
    <property type="entry name" value="ABCG_transporters"/>
</dbReference>
<dbReference type="InterPro" id="IPR003439">
    <property type="entry name" value="ABC_transporter-like_ATP-bd"/>
</dbReference>
<feature type="transmembrane region" description="Helical" evidence="9">
    <location>
        <begin position="1046"/>
        <end position="1065"/>
    </location>
</feature>
<protein>
    <submittedName>
        <fullName evidence="13">White-brown complex homolog protein 30 (Putative non-intrinsic ABC protein 12) (WBC-related protein 1)</fullName>
    </submittedName>
</protein>
<evidence type="ECO:0000256" key="4">
    <source>
        <dbReference type="ARBA" id="ARBA00022741"/>
    </source>
</evidence>
<dbReference type="Pfam" id="PF00005">
    <property type="entry name" value="ABC_tran"/>
    <property type="match status" value="1"/>
</dbReference>
<reference evidence="12" key="2">
    <citation type="submission" date="2024-04" db="EMBL/GenBank/DDBJ databases">
        <authorList>
            <person name="Chen Y."/>
            <person name="Shah S."/>
            <person name="Dougan E. K."/>
            <person name="Thang M."/>
            <person name="Chan C."/>
        </authorList>
    </citation>
    <scope>NUCLEOTIDE SEQUENCE [LARGE SCALE GENOMIC DNA]</scope>
</reference>
<evidence type="ECO:0000256" key="6">
    <source>
        <dbReference type="ARBA" id="ARBA00022989"/>
    </source>
</evidence>
<feature type="domain" description="ABC transporter" evidence="10">
    <location>
        <begin position="682"/>
        <end position="929"/>
    </location>
</feature>
<feature type="transmembrane region" description="Helical" evidence="9">
    <location>
        <begin position="1257"/>
        <end position="1283"/>
    </location>
</feature>
<dbReference type="InterPro" id="IPR027417">
    <property type="entry name" value="P-loop_NTPase"/>
</dbReference>
<keyword evidence="3 9" id="KW-0812">Transmembrane</keyword>
<evidence type="ECO:0000256" key="3">
    <source>
        <dbReference type="ARBA" id="ARBA00022692"/>
    </source>
</evidence>
<dbReference type="CDD" id="cd00185">
    <property type="entry name" value="TNFRSF"/>
    <property type="match status" value="1"/>
</dbReference>
<feature type="transmembrane region" description="Helical" evidence="9">
    <location>
        <begin position="539"/>
        <end position="572"/>
    </location>
</feature>
<reference evidence="11" key="1">
    <citation type="submission" date="2022-10" db="EMBL/GenBank/DDBJ databases">
        <authorList>
            <person name="Chen Y."/>
            <person name="Dougan E. K."/>
            <person name="Chan C."/>
            <person name="Rhodes N."/>
            <person name="Thang M."/>
        </authorList>
    </citation>
    <scope>NUCLEOTIDE SEQUENCE</scope>
</reference>
<keyword evidence="4" id="KW-0547">Nucleotide-binding</keyword>
<accession>A0A9P1DFW3</accession>
<evidence type="ECO:0000313" key="12">
    <source>
        <dbReference type="EMBL" id="CAL1162345.1"/>
    </source>
</evidence>
<evidence type="ECO:0000256" key="1">
    <source>
        <dbReference type="ARBA" id="ARBA00004141"/>
    </source>
</evidence>
<dbReference type="EMBL" id="CAMXCT010004434">
    <property type="protein sequence ID" value="CAI4008970.1"/>
    <property type="molecule type" value="Genomic_DNA"/>
</dbReference>
<dbReference type="Proteomes" id="UP001152797">
    <property type="component" value="Unassembled WGS sequence"/>
</dbReference>
<evidence type="ECO:0000313" key="14">
    <source>
        <dbReference type="Proteomes" id="UP001152797"/>
    </source>
</evidence>
<feature type="region of interest" description="Disordered" evidence="8">
    <location>
        <begin position="68"/>
        <end position="119"/>
    </location>
</feature>
<keyword evidence="5" id="KW-0067">ATP-binding</keyword>
<feature type="transmembrane region" description="Helical" evidence="9">
    <location>
        <begin position="1295"/>
        <end position="1314"/>
    </location>
</feature>
<keyword evidence="7 9" id="KW-0472">Membrane</keyword>
<evidence type="ECO:0000259" key="10">
    <source>
        <dbReference type="PROSITE" id="PS50893"/>
    </source>
</evidence>
<dbReference type="GO" id="GO:0140359">
    <property type="term" value="F:ABC-type transporter activity"/>
    <property type="evidence" value="ECO:0007669"/>
    <property type="project" value="InterPro"/>
</dbReference>
<feature type="transmembrane region" description="Helical" evidence="9">
    <location>
        <begin position="494"/>
        <end position="513"/>
    </location>
</feature>
<dbReference type="InterPro" id="IPR043926">
    <property type="entry name" value="ABCG_dom"/>
</dbReference>
<organism evidence="11">
    <name type="scientific">Cladocopium goreaui</name>
    <dbReference type="NCBI Taxonomy" id="2562237"/>
    <lineage>
        <taxon>Eukaryota</taxon>
        <taxon>Sar</taxon>
        <taxon>Alveolata</taxon>
        <taxon>Dinophyceae</taxon>
        <taxon>Suessiales</taxon>
        <taxon>Symbiodiniaceae</taxon>
        <taxon>Cladocopium</taxon>
    </lineage>
</organism>
<evidence type="ECO:0000256" key="9">
    <source>
        <dbReference type="SAM" id="Phobius"/>
    </source>
</evidence>
<feature type="transmembrane region" description="Helical" evidence="9">
    <location>
        <begin position="584"/>
        <end position="606"/>
    </location>
</feature>
<feature type="transmembrane region" description="Helical" evidence="9">
    <location>
        <begin position="1016"/>
        <end position="1034"/>
    </location>
</feature>
<evidence type="ECO:0000256" key="2">
    <source>
        <dbReference type="ARBA" id="ARBA00022448"/>
    </source>
</evidence>
<gene>
    <name evidence="11" type="ORF">C1SCF055_LOCUS34360</name>
</gene>
<keyword evidence="14" id="KW-1185">Reference proteome</keyword>
<dbReference type="PANTHER" id="PTHR48041">
    <property type="entry name" value="ABC TRANSPORTER G FAMILY MEMBER 28"/>
    <property type="match status" value="1"/>
</dbReference>
<dbReference type="GO" id="GO:0005524">
    <property type="term" value="F:ATP binding"/>
    <property type="evidence" value="ECO:0007669"/>
    <property type="project" value="UniProtKB-KW"/>
</dbReference>
<dbReference type="GO" id="GO:0016887">
    <property type="term" value="F:ATP hydrolysis activity"/>
    <property type="evidence" value="ECO:0007669"/>
    <property type="project" value="InterPro"/>
</dbReference>
<feature type="transmembrane region" description="Helical" evidence="9">
    <location>
        <begin position="618"/>
        <end position="640"/>
    </location>
</feature>
<dbReference type="InterPro" id="IPR003593">
    <property type="entry name" value="AAA+_ATPase"/>
</dbReference>
<evidence type="ECO:0000313" key="11">
    <source>
        <dbReference type="EMBL" id="CAI4008970.1"/>
    </source>
</evidence>
<keyword evidence="2" id="KW-0813">Transport</keyword>
<evidence type="ECO:0000256" key="5">
    <source>
        <dbReference type="ARBA" id="ARBA00022840"/>
    </source>
</evidence>
<dbReference type="PANTHER" id="PTHR48041:SF91">
    <property type="entry name" value="ABC TRANSPORTER G FAMILY MEMBER 28"/>
    <property type="match status" value="1"/>
</dbReference>
<dbReference type="EMBL" id="CAMXCT020004434">
    <property type="protein sequence ID" value="CAL1162345.1"/>
    <property type="molecule type" value="Genomic_DNA"/>
</dbReference>
<evidence type="ECO:0000256" key="7">
    <source>
        <dbReference type="ARBA" id="ARBA00023136"/>
    </source>
</evidence>
<feature type="compositionally biased region" description="Basic and acidic residues" evidence="8">
    <location>
        <begin position="80"/>
        <end position="90"/>
    </location>
</feature>
<proteinExistence type="predicted"/>
<keyword evidence="6 9" id="KW-1133">Transmembrane helix</keyword>
<evidence type="ECO:0000313" key="13">
    <source>
        <dbReference type="EMBL" id="CAL4796282.1"/>
    </source>
</evidence>